<name>A0A075DXY6_9CAUD</name>
<reference evidence="2 3" key="1">
    <citation type="journal article" date="2014" name="PLoS ONE">
        <title>Characterization of Newly Isolated Lytic Bacteriophages Active against Acinetobacter baumannii.</title>
        <authorList>
            <person name="Merabishvili M."/>
            <person name="Vandenheuvel D."/>
            <person name="Kropinski A.M."/>
            <person name="Mast J."/>
            <person name="De Vos D."/>
            <person name="Verbeken G."/>
            <person name="Noben J.P."/>
            <person name="Lavigne R."/>
            <person name="Vaneechoutte M."/>
            <person name="Pirnay J.P."/>
        </authorList>
    </citation>
    <scope>NUCLEOTIDE SEQUENCE [LARGE SCALE GENOMIC DNA]</scope>
</reference>
<dbReference type="InterPro" id="IPR029052">
    <property type="entry name" value="Metallo-depent_PP-like"/>
</dbReference>
<evidence type="ECO:0000313" key="3">
    <source>
        <dbReference type="Proteomes" id="UP000028860"/>
    </source>
</evidence>
<accession>A0A075DXY6</accession>
<gene>
    <name evidence="2" type="ORF">vB_AbaP_Acibel007_30</name>
</gene>
<dbReference type="OrthoDB" id="5553at10239"/>
<dbReference type="GO" id="GO:0016787">
    <property type="term" value="F:hydrolase activity"/>
    <property type="evidence" value="ECO:0007669"/>
    <property type="project" value="InterPro"/>
</dbReference>
<dbReference type="InterPro" id="IPR004843">
    <property type="entry name" value="Calcineurin-like_PHP"/>
</dbReference>
<dbReference type="Pfam" id="PF00149">
    <property type="entry name" value="Metallophos"/>
    <property type="match status" value="1"/>
</dbReference>
<keyword evidence="3" id="KW-1185">Reference proteome</keyword>
<dbReference type="KEGG" id="vg:22112162"/>
<dbReference type="RefSeq" id="YP_009103241.1">
    <property type="nucleotide sequence ID" value="NC_025457.1"/>
</dbReference>
<dbReference type="Proteomes" id="UP000028860">
    <property type="component" value="Segment"/>
</dbReference>
<sequence length="311" mass="35170">MSQAHFNKLKPWKQTALRLHMQGMTAAEISREFNNEISDRTIRDNIQKLAPQFERSVVLADRKPTIFVIGDTQCKQGIDLDYMHWIGSYIAYKKPDIIVHIGDHYDMASLSSYDKGQLKAEGRRVVEDIEAGDKGIEIIESYIAKVKGYKPRKVATLGNHEHRIDRYVNDNPELEGFMGTDQLAFAKHGWEVFPFLTPATICGINFVHFVQNGMTGKPLGGTILTRLKNVGESFVMGHQQTLDHCIRYLPLSGRAQIGVIIGACYEHMEDYKGVQGNHHFRGCVMLYECNDGFGLVKPVSLQHMKDQFLGA</sequence>
<feature type="domain" description="Calcineurin-like phosphoesterase" evidence="1">
    <location>
        <begin position="65"/>
        <end position="206"/>
    </location>
</feature>
<dbReference type="SUPFAM" id="SSF56300">
    <property type="entry name" value="Metallo-dependent phosphatases"/>
    <property type="match status" value="1"/>
</dbReference>
<protein>
    <recommendedName>
        <fullName evidence="1">Calcineurin-like phosphoesterase domain-containing protein</fullName>
    </recommendedName>
</protein>
<proteinExistence type="predicted"/>
<dbReference type="EMBL" id="KJ473423">
    <property type="protein sequence ID" value="AHY26801.1"/>
    <property type="molecule type" value="Genomic_DNA"/>
</dbReference>
<organism evidence="2 3">
    <name type="scientific">Acinetobacter phage vB_AbaP_Acibel007</name>
    <dbReference type="NCBI Taxonomy" id="1481187"/>
    <lineage>
        <taxon>Viruses</taxon>
        <taxon>Duplodnaviria</taxon>
        <taxon>Heunggongvirae</taxon>
        <taxon>Uroviricota</taxon>
        <taxon>Caudoviricetes</taxon>
        <taxon>Autographivirales</taxon>
        <taxon>Autoscriptoviridae</taxon>
        <taxon>Beijerinckvirinae</taxon>
        <taxon>Daemvirus</taxon>
        <taxon>Daemvirus acibel007</taxon>
    </lineage>
</organism>
<evidence type="ECO:0000259" key="1">
    <source>
        <dbReference type="Pfam" id="PF00149"/>
    </source>
</evidence>
<dbReference type="GeneID" id="22112162"/>
<evidence type="ECO:0000313" key="2">
    <source>
        <dbReference type="EMBL" id="AHY26801.1"/>
    </source>
</evidence>